<feature type="transmembrane region" description="Helical" evidence="8">
    <location>
        <begin position="44"/>
        <end position="62"/>
    </location>
</feature>
<dbReference type="KEGG" id="llo:LLO_2072"/>
<sequence>MNLTLSFFFLVFSIALTKLYCIVAQDTLLMDKPNHRSMHSVPTVRGGGLIFIGLALISLPILNNLTESSFEEQYIFLPCTFFLAAVSFLDDLYHLSVKIRFFTQSGIALLIAIFMRPAQLDLGIMIQSSFLIIPFIFFAVIWAINHFNFMDGIDGFCAAQAIFLLSAYAVFFGINDASFYQDFCFILIFSLIGFLFFNFPPARLFMGDVGSATLGLITFCIALIAQQKFNVPILYWFMLNGLFLFDASVTLIRRVLHKENWSVPHRKHAYQRLRQSGVKVSTILLGQLILNISFFIIVFCIQMHIAHFSLIVLQLGFMLFIYFLIEKKSPMYSSASS</sequence>
<dbReference type="eggNOG" id="COG0472">
    <property type="taxonomic scope" value="Bacteria"/>
</dbReference>
<feature type="transmembrane region" description="Helical" evidence="8">
    <location>
        <begin position="233"/>
        <end position="256"/>
    </location>
</feature>
<evidence type="ECO:0000256" key="1">
    <source>
        <dbReference type="ARBA" id="ARBA00004651"/>
    </source>
</evidence>
<dbReference type="PANTHER" id="PTHR22926">
    <property type="entry name" value="PHOSPHO-N-ACETYLMURAMOYL-PENTAPEPTIDE-TRANSFERASE"/>
    <property type="match status" value="1"/>
</dbReference>
<name>D3HJ78_LEGLN</name>
<keyword evidence="3 9" id="KW-0808">Transferase</keyword>
<dbReference type="GO" id="GO:0046872">
    <property type="term" value="F:metal ion binding"/>
    <property type="evidence" value="ECO:0007669"/>
    <property type="project" value="UniProtKB-KW"/>
</dbReference>
<dbReference type="PANTHER" id="PTHR22926:SF3">
    <property type="entry name" value="UNDECAPRENYL-PHOSPHATE ALPHA-N-ACETYLGLUCOSAMINYL 1-PHOSPHATE TRANSFERASE"/>
    <property type="match status" value="1"/>
</dbReference>
<dbReference type="GO" id="GO:0044038">
    <property type="term" value="P:cell wall macromolecule biosynthetic process"/>
    <property type="evidence" value="ECO:0007669"/>
    <property type="project" value="TreeGrafter"/>
</dbReference>
<dbReference type="Pfam" id="PF00953">
    <property type="entry name" value="Glycos_transf_4"/>
    <property type="match status" value="1"/>
</dbReference>
<evidence type="ECO:0000256" key="4">
    <source>
        <dbReference type="ARBA" id="ARBA00022692"/>
    </source>
</evidence>
<gene>
    <name evidence="9" type="primary">wecA</name>
    <name evidence="9" type="ordered locus">LLO_2072</name>
</gene>
<protein>
    <submittedName>
        <fullName evidence="9">Putative alpha-N-acetylglucosaminyltransferase</fullName>
    </submittedName>
</protein>
<evidence type="ECO:0000313" key="10">
    <source>
        <dbReference type="Proteomes" id="UP000001060"/>
    </source>
</evidence>
<dbReference type="GeneID" id="40926289"/>
<keyword evidence="2" id="KW-1003">Cell membrane</keyword>
<organism evidence="9 10">
    <name type="scientific">Legionella longbeachae serogroup 1 (strain NSW150)</name>
    <dbReference type="NCBI Taxonomy" id="661367"/>
    <lineage>
        <taxon>Bacteria</taxon>
        <taxon>Pseudomonadati</taxon>
        <taxon>Pseudomonadota</taxon>
        <taxon>Gammaproteobacteria</taxon>
        <taxon>Legionellales</taxon>
        <taxon>Legionellaceae</taxon>
        <taxon>Legionella</taxon>
    </lineage>
</organism>
<feature type="transmembrane region" description="Helical" evidence="8">
    <location>
        <begin position="209"/>
        <end position="227"/>
    </location>
</feature>
<dbReference type="HOGENOM" id="CLU_023982_3_1_6"/>
<keyword evidence="5 8" id="KW-1133">Transmembrane helix</keyword>
<keyword evidence="4 8" id="KW-0812">Transmembrane</keyword>
<evidence type="ECO:0000313" key="9">
    <source>
        <dbReference type="EMBL" id="CBJ12459.1"/>
    </source>
</evidence>
<evidence type="ECO:0000256" key="3">
    <source>
        <dbReference type="ARBA" id="ARBA00022679"/>
    </source>
</evidence>
<proteinExistence type="predicted"/>
<evidence type="ECO:0000256" key="6">
    <source>
        <dbReference type="ARBA" id="ARBA00023136"/>
    </source>
</evidence>
<evidence type="ECO:0000256" key="5">
    <source>
        <dbReference type="ARBA" id="ARBA00022989"/>
    </source>
</evidence>
<dbReference type="Proteomes" id="UP000001060">
    <property type="component" value="Chromosome"/>
</dbReference>
<feature type="transmembrane region" description="Helical" evidence="8">
    <location>
        <begin position="277"/>
        <end position="299"/>
    </location>
</feature>
<dbReference type="InterPro" id="IPR000715">
    <property type="entry name" value="Glycosyl_transferase_4"/>
</dbReference>
<evidence type="ECO:0000256" key="8">
    <source>
        <dbReference type="SAM" id="Phobius"/>
    </source>
</evidence>
<dbReference type="RefSeq" id="WP_012979239.1">
    <property type="nucleotide sequence ID" value="NC_013861.1"/>
</dbReference>
<accession>D3HJ78</accession>
<feature type="transmembrane region" description="Helical" evidence="8">
    <location>
        <begin position="124"/>
        <end position="144"/>
    </location>
</feature>
<keyword evidence="6 8" id="KW-0472">Membrane</keyword>
<keyword evidence="9" id="KW-0328">Glycosyltransferase</keyword>
<feature type="transmembrane region" description="Helical" evidence="8">
    <location>
        <begin position="305"/>
        <end position="325"/>
    </location>
</feature>
<comment type="subcellular location">
    <subcellularLocation>
        <location evidence="1">Cell membrane</location>
        <topology evidence="1">Multi-pass membrane protein</topology>
    </subcellularLocation>
</comment>
<evidence type="ECO:0000256" key="2">
    <source>
        <dbReference type="ARBA" id="ARBA00022475"/>
    </source>
</evidence>
<dbReference type="AlphaFoldDB" id="D3HJ78"/>
<feature type="binding site" evidence="7">
    <location>
        <position position="148"/>
    </location>
    <ligand>
        <name>Mg(2+)</name>
        <dbReference type="ChEBI" id="CHEBI:18420"/>
    </ligand>
</feature>
<feature type="transmembrane region" description="Helical" evidence="8">
    <location>
        <begin position="180"/>
        <end position="197"/>
    </location>
</feature>
<dbReference type="GO" id="GO:0005886">
    <property type="term" value="C:plasma membrane"/>
    <property type="evidence" value="ECO:0007669"/>
    <property type="project" value="UniProtKB-SubCell"/>
</dbReference>
<dbReference type="GO" id="GO:0016780">
    <property type="term" value="F:phosphotransferase activity, for other substituted phosphate groups"/>
    <property type="evidence" value="ECO:0007669"/>
    <property type="project" value="InterPro"/>
</dbReference>
<feature type="transmembrane region" description="Helical" evidence="8">
    <location>
        <begin position="74"/>
        <end position="92"/>
    </location>
</feature>
<reference evidence="9 10" key="1">
    <citation type="journal article" date="2010" name="PLoS Genet.">
        <title>Analysis of the Legionella longbeachae genome and transcriptome uncovers unique strategies to cause Legionnaires' disease.</title>
        <authorList>
            <person name="Cazalet C."/>
            <person name="Gomez-Valero L."/>
            <person name="Rusniok C."/>
            <person name="Lomma M."/>
            <person name="Dervins-Ravault D."/>
            <person name="Newton H."/>
            <person name="Sansom F."/>
            <person name="Jarraud S."/>
            <person name="Zidane N."/>
            <person name="Ma L."/>
            <person name="Bouchier C."/>
            <person name="Etienne J."/>
            <person name="Hartland E."/>
            <person name="Buchrieser C."/>
        </authorList>
    </citation>
    <scope>NUCLEOTIDE SEQUENCE [LARGE SCALE GENOMIC DNA]</scope>
    <source>
        <strain evidence="9 10">NSW150</strain>
    </source>
</reference>
<feature type="binding site" evidence="7">
    <location>
        <position position="208"/>
    </location>
    <ligand>
        <name>Mg(2+)</name>
        <dbReference type="ChEBI" id="CHEBI:18420"/>
    </ligand>
</feature>
<feature type="transmembrane region" description="Helical" evidence="8">
    <location>
        <begin position="156"/>
        <end position="174"/>
    </location>
</feature>
<dbReference type="STRING" id="661367.LLO_2072"/>
<dbReference type="GO" id="GO:0016757">
    <property type="term" value="F:glycosyltransferase activity"/>
    <property type="evidence" value="ECO:0007669"/>
    <property type="project" value="UniProtKB-KW"/>
</dbReference>
<keyword evidence="7" id="KW-0479">Metal-binding</keyword>
<evidence type="ECO:0000256" key="7">
    <source>
        <dbReference type="PIRSR" id="PIRSR600715-1"/>
    </source>
</evidence>
<comment type="cofactor">
    <cofactor evidence="7">
        <name>Mg(2+)</name>
        <dbReference type="ChEBI" id="CHEBI:18420"/>
    </cofactor>
</comment>
<dbReference type="GO" id="GO:0009103">
    <property type="term" value="P:lipopolysaccharide biosynthetic process"/>
    <property type="evidence" value="ECO:0007669"/>
    <property type="project" value="TreeGrafter"/>
</dbReference>
<feature type="transmembrane region" description="Helical" evidence="8">
    <location>
        <begin position="6"/>
        <end position="23"/>
    </location>
</feature>
<dbReference type="EMBL" id="FN650140">
    <property type="protein sequence ID" value="CBJ12459.1"/>
    <property type="molecule type" value="Genomic_DNA"/>
</dbReference>
<dbReference type="CDD" id="cd06854">
    <property type="entry name" value="GT_WbpL_WbcO_like"/>
    <property type="match status" value="1"/>
</dbReference>
<keyword evidence="10" id="KW-1185">Reference proteome</keyword>
<keyword evidence="7" id="KW-0460">Magnesium</keyword>
<dbReference type="GO" id="GO:0071555">
    <property type="term" value="P:cell wall organization"/>
    <property type="evidence" value="ECO:0007669"/>
    <property type="project" value="TreeGrafter"/>
</dbReference>